<evidence type="ECO:0000313" key="6">
    <source>
        <dbReference type="EMBL" id="MBB5208728.1"/>
    </source>
</evidence>
<dbReference type="PANTHER" id="PTHR30386:SF19">
    <property type="entry name" value="MULTIDRUG EXPORT PROTEIN EMRA-RELATED"/>
    <property type="match status" value="1"/>
</dbReference>
<protein>
    <submittedName>
        <fullName evidence="6">Membrane fusion protein (Multidrug efflux system)</fullName>
    </submittedName>
</protein>
<keyword evidence="7" id="KW-1185">Reference proteome</keyword>
<organism evidence="6 7">
    <name type="scientific">Chiayiivirga flava</name>
    <dbReference type="NCBI Taxonomy" id="659595"/>
    <lineage>
        <taxon>Bacteria</taxon>
        <taxon>Pseudomonadati</taxon>
        <taxon>Pseudomonadota</taxon>
        <taxon>Gammaproteobacteria</taxon>
        <taxon>Lysobacterales</taxon>
        <taxon>Lysobacteraceae</taxon>
        <taxon>Chiayiivirga</taxon>
    </lineage>
</organism>
<sequence>MNAPNPRTASAAALDPATAEIVDAPAIANVASPAVAPAARPRRTRLLLWLAGPLVVAGVFAWNWVAGADAVSTDNAYVKADRVMIAPQVAGRVTQVLVAQNQRVEQGDLLFQLDTAPLHIALEQAQAQLAHVSDSSGANRAAMREADAALRAASETERWARQEFERQQELRGRGLVAQKALDDAAHALAGAKAERERAAAAVEKSRLTLGGKPGDSIESLPDYRAAKAAVEQAELDLAHAQVRAPVAGIVGSHDLQPGEYLNVGQAAFPLVAAAPVWIEANFKETDLERMRVGQHARIRIDSYPGREWDARIGSISPASGAEFSVLPPQNASGNWVKIVQRIPVRLELEDVPADGPPLRAGMSADVRVQLDDASDTVATS</sequence>
<dbReference type="Pfam" id="PF25917">
    <property type="entry name" value="BSH_RND"/>
    <property type="match status" value="1"/>
</dbReference>
<keyword evidence="3" id="KW-0472">Membrane</keyword>
<evidence type="ECO:0000256" key="3">
    <source>
        <dbReference type="SAM" id="Phobius"/>
    </source>
</evidence>
<gene>
    <name evidence="6" type="ORF">HNQ52_002278</name>
</gene>
<dbReference type="Proteomes" id="UP000521199">
    <property type="component" value="Unassembled WGS sequence"/>
</dbReference>
<feature type="domain" description="CusB-like beta-barrel" evidence="5">
    <location>
        <begin position="275"/>
        <end position="318"/>
    </location>
</feature>
<dbReference type="AlphaFoldDB" id="A0A7W8D9Q3"/>
<evidence type="ECO:0000256" key="2">
    <source>
        <dbReference type="ARBA" id="ARBA00009477"/>
    </source>
</evidence>
<dbReference type="RefSeq" id="WP_183961286.1">
    <property type="nucleotide sequence ID" value="NZ_JACHHP010000004.1"/>
</dbReference>
<dbReference type="InterPro" id="IPR058625">
    <property type="entry name" value="MdtA-like_BSH"/>
</dbReference>
<proteinExistence type="inferred from homology"/>
<comment type="similarity">
    <text evidence="2">Belongs to the membrane fusion protein (MFP) (TC 8.A.1) family.</text>
</comment>
<keyword evidence="3" id="KW-1133">Transmembrane helix</keyword>
<comment type="caution">
    <text evidence="6">The sequence shown here is derived from an EMBL/GenBank/DDBJ whole genome shotgun (WGS) entry which is preliminary data.</text>
</comment>
<dbReference type="PANTHER" id="PTHR30386">
    <property type="entry name" value="MEMBRANE FUSION SUBUNIT OF EMRAB-TOLC MULTIDRUG EFFLUX PUMP"/>
    <property type="match status" value="1"/>
</dbReference>
<dbReference type="Gene3D" id="2.40.50.100">
    <property type="match status" value="1"/>
</dbReference>
<dbReference type="Gene3D" id="1.10.287.470">
    <property type="entry name" value="Helix hairpin bin"/>
    <property type="match status" value="1"/>
</dbReference>
<dbReference type="EMBL" id="JACHHP010000004">
    <property type="protein sequence ID" value="MBB5208728.1"/>
    <property type="molecule type" value="Genomic_DNA"/>
</dbReference>
<dbReference type="Pfam" id="PF25954">
    <property type="entry name" value="Beta-barrel_RND_2"/>
    <property type="match status" value="1"/>
</dbReference>
<name>A0A7W8D9Q3_9GAMM</name>
<reference evidence="6 7" key="1">
    <citation type="submission" date="2020-08" db="EMBL/GenBank/DDBJ databases">
        <title>Genomic Encyclopedia of Type Strains, Phase IV (KMG-IV): sequencing the most valuable type-strain genomes for metagenomic binning, comparative biology and taxonomic classification.</title>
        <authorList>
            <person name="Goeker M."/>
        </authorList>
    </citation>
    <scope>NUCLEOTIDE SEQUENCE [LARGE SCALE GENOMIC DNA]</scope>
    <source>
        <strain evidence="6 7">DSM 24163</strain>
    </source>
</reference>
<feature type="domain" description="Multidrug resistance protein MdtA-like barrel-sandwich hybrid" evidence="4">
    <location>
        <begin position="83"/>
        <end position="271"/>
    </location>
</feature>
<comment type="subcellular location">
    <subcellularLocation>
        <location evidence="1">Cell envelope</location>
    </subcellularLocation>
</comment>
<dbReference type="Gene3D" id="2.40.30.170">
    <property type="match status" value="1"/>
</dbReference>
<dbReference type="InterPro" id="IPR058792">
    <property type="entry name" value="Beta-barrel_RND_2"/>
</dbReference>
<dbReference type="SUPFAM" id="SSF111369">
    <property type="entry name" value="HlyD-like secretion proteins"/>
    <property type="match status" value="2"/>
</dbReference>
<keyword evidence="3" id="KW-0812">Transmembrane</keyword>
<evidence type="ECO:0000259" key="5">
    <source>
        <dbReference type="Pfam" id="PF25954"/>
    </source>
</evidence>
<dbReference type="GO" id="GO:0030313">
    <property type="term" value="C:cell envelope"/>
    <property type="evidence" value="ECO:0007669"/>
    <property type="project" value="UniProtKB-SubCell"/>
</dbReference>
<feature type="transmembrane region" description="Helical" evidence="3">
    <location>
        <begin position="46"/>
        <end position="65"/>
    </location>
</feature>
<evidence type="ECO:0000256" key="1">
    <source>
        <dbReference type="ARBA" id="ARBA00004196"/>
    </source>
</evidence>
<evidence type="ECO:0000259" key="4">
    <source>
        <dbReference type="Pfam" id="PF25917"/>
    </source>
</evidence>
<evidence type="ECO:0000313" key="7">
    <source>
        <dbReference type="Proteomes" id="UP000521199"/>
    </source>
</evidence>
<dbReference type="GO" id="GO:0055085">
    <property type="term" value="P:transmembrane transport"/>
    <property type="evidence" value="ECO:0007669"/>
    <property type="project" value="InterPro"/>
</dbReference>
<dbReference type="InterPro" id="IPR050739">
    <property type="entry name" value="MFP"/>
</dbReference>
<accession>A0A7W8D9Q3</accession>